<proteinExistence type="inferred from homology"/>
<reference evidence="3" key="1">
    <citation type="submission" date="2023-06" db="EMBL/GenBank/DDBJ databases">
        <title>Cytophagales bacterium Strain LB-30, isolated from soil.</title>
        <authorList>
            <person name="Liu B."/>
        </authorList>
    </citation>
    <scope>NUCLEOTIDE SEQUENCE</scope>
    <source>
        <strain evidence="3">LB-30</strain>
    </source>
</reference>
<dbReference type="PANTHER" id="PTHR34477:SF1">
    <property type="entry name" value="UPF0213 PROTEIN YHBQ"/>
    <property type="match status" value="1"/>
</dbReference>
<feature type="domain" description="GIY-YIG" evidence="2">
    <location>
        <begin position="1"/>
        <end position="78"/>
    </location>
</feature>
<dbReference type="RefSeq" id="WP_320002911.1">
    <property type="nucleotide sequence ID" value="NZ_JAUHJS010000001.1"/>
</dbReference>
<protein>
    <submittedName>
        <fullName evidence="3">GIY-YIG nuclease family protein</fullName>
    </submittedName>
</protein>
<dbReference type="Proteomes" id="UP001168552">
    <property type="component" value="Unassembled WGS sequence"/>
</dbReference>
<comment type="similarity">
    <text evidence="1">Belongs to the UPF0213 family.</text>
</comment>
<dbReference type="CDD" id="cd10449">
    <property type="entry name" value="GIY-YIG_SLX1_like"/>
    <property type="match status" value="1"/>
</dbReference>
<dbReference type="PANTHER" id="PTHR34477">
    <property type="entry name" value="UPF0213 PROTEIN YHBQ"/>
    <property type="match status" value="1"/>
</dbReference>
<name>A0ABT8F1Q4_9BACT</name>
<dbReference type="Pfam" id="PF01541">
    <property type="entry name" value="GIY-YIG"/>
    <property type="match status" value="1"/>
</dbReference>
<comment type="caution">
    <text evidence="3">The sequence shown here is derived from an EMBL/GenBank/DDBJ whole genome shotgun (WGS) entry which is preliminary data.</text>
</comment>
<dbReference type="InterPro" id="IPR050190">
    <property type="entry name" value="UPF0213_domain"/>
</dbReference>
<dbReference type="PROSITE" id="PS50164">
    <property type="entry name" value="GIY_YIG"/>
    <property type="match status" value="1"/>
</dbReference>
<dbReference type="InterPro" id="IPR000305">
    <property type="entry name" value="GIY-YIG_endonuc"/>
</dbReference>
<evidence type="ECO:0000259" key="2">
    <source>
        <dbReference type="PROSITE" id="PS50164"/>
    </source>
</evidence>
<evidence type="ECO:0000256" key="1">
    <source>
        <dbReference type="ARBA" id="ARBA00007435"/>
    </source>
</evidence>
<dbReference type="EMBL" id="JAUHJS010000001">
    <property type="protein sequence ID" value="MDN4164385.1"/>
    <property type="molecule type" value="Genomic_DNA"/>
</dbReference>
<organism evidence="3 4">
    <name type="scientific">Shiella aurantiaca</name>
    <dbReference type="NCBI Taxonomy" id="3058365"/>
    <lineage>
        <taxon>Bacteria</taxon>
        <taxon>Pseudomonadati</taxon>
        <taxon>Bacteroidota</taxon>
        <taxon>Cytophagia</taxon>
        <taxon>Cytophagales</taxon>
        <taxon>Shiellaceae</taxon>
        <taxon>Shiella</taxon>
    </lineage>
</organism>
<dbReference type="SUPFAM" id="SSF82771">
    <property type="entry name" value="GIY-YIG endonuclease"/>
    <property type="match status" value="1"/>
</dbReference>
<evidence type="ECO:0000313" key="3">
    <source>
        <dbReference type="EMBL" id="MDN4164385.1"/>
    </source>
</evidence>
<keyword evidence="4" id="KW-1185">Reference proteome</keyword>
<dbReference type="InterPro" id="IPR035901">
    <property type="entry name" value="GIY-YIG_endonuc_sf"/>
</dbReference>
<accession>A0ABT8F1Q4</accession>
<sequence>MKFFAYILISESHGTFYYGSTADIEKRLAEHNKGRVRYTKGRRPWELHYVEEFASRSEAYQREMFFKTIEGRQWLKSQGIL</sequence>
<evidence type="ECO:0000313" key="4">
    <source>
        <dbReference type="Proteomes" id="UP001168552"/>
    </source>
</evidence>
<dbReference type="Gene3D" id="3.40.1440.10">
    <property type="entry name" value="GIY-YIG endonuclease"/>
    <property type="match status" value="1"/>
</dbReference>
<gene>
    <name evidence="3" type="ORF">QWY31_02670</name>
</gene>